<evidence type="ECO:0008006" key="5">
    <source>
        <dbReference type="Google" id="ProtNLM"/>
    </source>
</evidence>
<protein>
    <recommendedName>
        <fullName evidence="5">Coiled-coil domain-containing protein 40</fullName>
    </recommendedName>
</protein>
<feature type="coiled-coil region" evidence="1">
    <location>
        <begin position="576"/>
        <end position="659"/>
    </location>
</feature>
<name>A0AA88LK52_CHASR</name>
<dbReference type="Proteomes" id="UP001187415">
    <property type="component" value="Unassembled WGS sequence"/>
</dbReference>
<accession>A0AA88LK52</accession>
<evidence type="ECO:0000256" key="2">
    <source>
        <dbReference type="SAM" id="MobiDB-lite"/>
    </source>
</evidence>
<feature type="compositionally biased region" description="Acidic residues" evidence="2">
    <location>
        <begin position="58"/>
        <end position="68"/>
    </location>
</feature>
<dbReference type="GO" id="GO:0005576">
    <property type="term" value="C:extracellular region"/>
    <property type="evidence" value="ECO:0007669"/>
    <property type="project" value="GOC"/>
</dbReference>
<evidence type="ECO:0000313" key="4">
    <source>
        <dbReference type="Proteomes" id="UP001187415"/>
    </source>
</evidence>
<dbReference type="PANTHER" id="PTHR16275">
    <property type="entry name" value="COILED-COIL DOMAIN-CONTAINING PROTEIN 40"/>
    <property type="match status" value="1"/>
</dbReference>
<feature type="coiled-coil region" evidence="1">
    <location>
        <begin position="263"/>
        <end position="304"/>
    </location>
</feature>
<feature type="compositionally biased region" description="Basic and acidic residues" evidence="2">
    <location>
        <begin position="165"/>
        <end position="191"/>
    </location>
</feature>
<gene>
    <name evidence="3" type="ORF">Q5P01_026094</name>
</gene>
<keyword evidence="1" id="KW-0175">Coiled coil</keyword>
<feature type="coiled-coil region" evidence="1">
    <location>
        <begin position="692"/>
        <end position="787"/>
    </location>
</feature>
<feature type="region of interest" description="Disordered" evidence="2">
    <location>
        <begin position="1"/>
        <end position="68"/>
    </location>
</feature>
<dbReference type="EMBL" id="JAUPFM010000022">
    <property type="protein sequence ID" value="KAK2815627.1"/>
    <property type="molecule type" value="Genomic_DNA"/>
</dbReference>
<sequence length="961" mass="109965">MQSAGGEDGGKDGGSMQDEKDVQPQEPAAGGADRPPAQEGQSEPELDASAHQPLISGADEDSEQEDVAEGAFSPHLLNLNASENMEDQELLQDDEEELIVLDPEHPLIRRQQAALNSHLQKQLDKINLQLKEKLAVEKADASHIQEMGVEVFRLQEQLARVHTRLEEHHRTKTEAEAKRHQAQDRLEERKSQHSRLTNQNTKAKASVSHLQSELDSLLMHLVFTQGASDDLRSNVKAMKNAKRKAGVEKYKAEEQKLKQDLYVERLTKEMDRQVQQIAMYEAQAKAQAEEAQAAKEALSLAEMEMECLMLARKQLLQHWNSSLVGMRRRDEAFSAMQEALREAEHQGILLDREIEGYKKTTTEEQEINEALTMKLNWFQVDCATSKKLVGQKQAQQEALQAHYSTCLRTLGETGRTLARLTKETSTHQTEMNDLRRQLEKENALRLELEDKIMTSMQRKLTHKQAAKYSERLTGKMATLKKEKISQLWQLENEAVAVGLESSKVSQRLDSLALTQEALDEEVMNYNKLLTSHQAKISSLVTVIRQKQSTVANYNNKICQIAASTGHDDLAPLQIKVDSLMAEIEELAANIRKDQQLWMKQQGTLIGLSEDIEANSKDMLKLQTEYTAMQQNKIRLESQIEAENREQTELEKNEKMLKGDLVKLNTLLSKKGQHSQALEQENLLMQADFLHTLKETERECIEMQMKYERTQEEKERLLNSLVEYERQIMLWEKKTQLIKETRSAVDSEVGQGEIQTMKAEIHRMEVRLNQLMKQREQLLRESEAQVARRETIVLRRDAMRHTPHKQATKGDLNRIIRGLQREIQETHKNVAECEQLIKELQESQQSLSHSLEKQKQQLVELYGTNCILDTDIVNLQDTKERNLAHLVSLQSQNKMLQEVCNGSYKALSSSESVDASLQSEMERVHAISTILHRVCEEFPQHQESLRRVSLTLAARTKALDQE</sequence>
<keyword evidence="4" id="KW-1185">Reference proteome</keyword>
<feature type="coiled-coil region" evidence="1">
    <location>
        <begin position="417"/>
        <end position="451"/>
    </location>
</feature>
<dbReference type="AlphaFoldDB" id="A0AA88LK52"/>
<dbReference type="PANTHER" id="PTHR16275:SF8">
    <property type="entry name" value="COILED-COIL DOMAIN-CONTAINING PROTEIN 40"/>
    <property type="match status" value="1"/>
</dbReference>
<dbReference type="GO" id="GO:0001947">
    <property type="term" value="P:heart looping"/>
    <property type="evidence" value="ECO:0007669"/>
    <property type="project" value="TreeGrafter"/>
</dbReference>
<dbReference type="GO" id="GO:0035082">
    <property type="term" value="P:axoneme assembly"/>
    <property type="evidence" value="ECO:0007669"/>
    <property type="project" value="InterPro"/>
</dbReference>
<feature type="coiled-coil region" evidence="1">
    <location>
        <begin position="815"/>
        <end position="856"/>
    </location>
</feature>
<dbReference type="GO" id="GO:0005929">
    <property type="term" value="C:cilium"/>
    <property type="evidence" value="ECO:0007669"/>
    <property type="project" value="TreeGrafter"/>
</dbReference>
<reference evidence="3" key="1">
    <citation type="submission" date="2023-07" db="EMBL/GenBank/DDBJ databases">
        <title>Chromosome-level Genome Assembly of Striped Snakehead (Channa striata).</title>
        <authorList>
            <person name="Liu H."/>
        </authorList>
    </citation>
    <scope>NUCLEOTIDE SEQUENCE</scope>
    <source>
        <strain evidence="3">Gz</strain>
        <tissue evidence="3">Muscle</tissue>
    </source>
</reference>
<dbReference type="Pfam" id="PF08647">
    <property type="entry name" value="BRE1"/>
    <property type="match status" value="1"/>
</dbReference>
<proteinExistence type="predicted"/>
<evidence type="ECO:0000256" key="1">
    <source>
        <dbReference type="SAM" id="Coils"/>
    </source>
</evidence>
<feature type="region of interest" description="Disordered" evidence="2">
    <location>
        <begin position="165"/>
        <end position="203"/>
    </location>
</feature>
<evidence type="ECO:0000313" key="3">
    <source>
        <dbReference type="EMBL" id="KAK2815627.1"/>
    </source>
</evidence>
<dbReference type="InterPro" id="IPR037386">
    <property type="entry name" value="CCDC40"/>
</dbReference>
<organism evidence="3 4">
    <name type="scientific">Channa striata</name>
    <name type="common">Snakehead murrel</name>
    <name type="synonym">Ophicephalus striatus</name>
    <dbReference type="NCBI Taxonomy" id="64152"/>
    <lineage>
        <taxon>Eukaryota</taxon>
        <taxon>Metazoa</taxon>
        <taxon>Chordata</taxon>
        <taxon>Craniata</taxon>
        <taxon>Vertebrata</taxon>
        <taxon>Euteleostomi</taxon>
        <taxon>Actinopterygii</taxon>
        <taxon>Neopterygii</taxon>
        <taxon>Teleostei</taxon>
        <taxon>Neoteleostei</taxon>
        <taxon>Acanthomorphata</taxon>
        <taxon>Anabantaria</taxon>
        <taxon>Anabantiformes</taxon>
        <taxon>Channoidei</taxon>
        <taxon>Channidae</taxon>
        <taxon>Channa</taxon>
    </lineage>
</organism>
<feature type="compositionally biased region" description="Polar residues" evidence="2">
    <location>
        <begin position="194"/>
        <end position="203"/>
    </location>
</feature>
<dbReference type="GO" id="GO:0005737">
    <property type="term" value="C:cytoplasm"/>
    <property type="evidence" value="ECO:0007669"/>
    <property type="project" value="TreeGrafter"/>
</dbReference>
<dbReference type="GO" id="GO:0060287">
    <property type="term" value="P:epithelial cilium movement involved in determination of left/right asymmetry"/>
    <property type="evidence" value="ECO:0007669"/>
    <property type="project" value="TreeGrafter"/>
</dbReference>
<comment type="caution">
    <text evidence="3">The sequence shown here is derived from an EMBL/GenBank/DDBJ whole genome shotgun (WGS) entry which is preliminary data.</text>
</comment>